<dbReference type="PANTHER" id="PTHR34820">
    <property type="entry name" value="INNER MEMBRANE PROTEIN YEBZ"/>
    <property type="match status" value="1"/>
</dbReference>
<evidence type="ECO:0000256" key="6">
    <source>
        <dbReference type="SAM" id="Phobius"/>
    </source>
</evidence>
<feature type="compositionally biased region" description="Low complexity" evidence="5">
    <location>
        <begin position="148"/>
        <end position="171"/>
    </location>
</feature>
<keyword evidence="4" id="KW-0186">Copper</keyword>
<evidence type="ECO:0000256" key="3">
    <source>
        <dbReference type="ARBA" id="ARBA00022729"/>
    </source>
</evidence>
<dbReference type="SUPFAM" id="SSF81296">
    <property type="entry name" value="E set domains"/>
    <property type="match status" value="1"/>
</dbReference>
<dbReference type="InterPro" id="IPR007348">
    <property type="entry name" value="CopC_dom"/>
</dbReference>
<evidence type="ECO:0000256" key="4">
    <source>
        <dbReference type="ARBA" id="ARBA00023008"/>
    </source>
</evidence>
<evidence type="ECO:0000256" key="7">
    <source>
        <dbReference type="SAM" id="SignalP"/>
    </source>
</evidence>
<dbReference type="Gene3D" id="2.60.40.1220">
    <property type="match status" value="1"/>
</dbReference>
<feature type="region of interest" description="Disordered" evidence="5">
    <location>
        <begin position="131"/>
        <end position="171"/>
    </location>
</feature>
<evidence type="ECO:0000256" key="5">
    <source>
        <dbReference type="SAM" id="MobiDB-lite"/>
    </source>
</evidence>
<feature type="chain" id="PRO_5047224004" evidence="7">
    <location>
        <begin position="36"/>
        <end position="210"/>
    </location>
</feature>
<evidence type="ECO:0000256" key="2">
    <source>
        <dbReference type="ARBA" id="ARBA00022723"/>
    </source>
</evidence>
<reference evidence="9 10" key="1">
    <citation type="submission" date="2024-09" db="EMBL/GenBank/DDBJ databases">
        <authorList>
            <person name="Sun Q."/>
            <person name="Mori K."/>
        </authorList>
    </citation>
    <scope>NUCLEOTIDE SEQUENCE [LARGE SCALE GENOMIC DNA]</scope>
    <source>
        <strain evidence="9 10">CICC 10874</strain>
    </source>
</reference>
<accession>A0ABV6RIT1</accession>
<keyword evidence="6" id="KW-0812">Transmembrane</keyword>
<keyword evidence="6" id="KW-0472">Membrane</keyword>
<feature type="transmembrane region" description="Helical" evidence="6">
    <location>
        <begin position="176"/>
        <end position="196"/>
    </location>
</feature>
<evidence type="ECO:0000313" key="10">
    <source>
        <dbReference type="Proteomes" id="UP001589793"/>
    </source>
</evidence>
<comment type="subcellular location">
    <subcellularLocation>
        <location evidence="1">Cell envelope</location>
    </subcellularLocation>
</comment>
<keyword evidence="3 7" id="KW-0732">Signal</keyword>
<name>A0ABV6RIT1_9MICO</name>
<keyword evidence="10" id="KW-1185">Reference proteome</keyword>
<proteinExistence type="predicted"/>
<dbReference type="EMBL" id="JBHLSV010000031">
    <property type="protein sequence ID" value="MFC0675863.1"/>
    <property type="molecule type" value="Genomic_DNA"/>
</dbReference>
<dbReference type="InterPro" id="IPR014756">
    <property type="entry name" value="Ig_E-set"/>
</dbReference>
<feature type="domain" description="CopC" evidence="8">
    <location>
        <begin position="36"/>
        <end position="129"/>
    </location>
</feature>
<dbReference type="InterPro" id="IPR032694">
    <property type="entry name" value="CopC/D"/>
</dbReference>
<keyword evidence="6" id="KW-1133">Transmembrane helix</keyword>
<sequence length="210" mass="21249">MSTANLSVFRRLLAALGLAVLVLAALLGVASPALAHDHLVSSDPADGAQLETSPEQITLTYSAELMDVSPLVRILDGTGETVLEQAPTIEGITATVPLEEPLIAGDYTVQWRVVSSDGHPIEDSFTFSVAEGAGAPATGGPDAEDPASAEATTAAPEQTSAPAATPEPASTDTSNALLPVFVGIGAIVVIGVVIALRAGRRDPNGPSGQH</sequence>
<dbReference type="Proteomes" id="UP001589793">
    <property type="component" value="Unassembled WGS sequence"/>
</dbReference>
<organism evidence="9 10">
    <name type="scientific">Brachybacterium hainanense</name>
    <dbReference type="NCBI Taxonomy" id="1541174"/>
    <lineage>
        <taxon>Bacteria</taxon>
        <taxon>Bacillati</taxon>
        <taxon>Actinomycetota</taxon>
        <taxon>Actinomycetes</taxon>
        <taxon>Micrococcales</taxon>
        <taxon>Dermabacteraceae</taxon>
        <taxon>Brachybacterium</taxon>
    </lineage>
</organism>
<dbReference type="InterPro" id="IPR014755">
    <property type="entry name" value="Cu-Rt/internalin_Ig-like"/>
</dbReference>
<dbReference type="RefSeq" id="WP_376982899.1">
    <property type="nucleotide sequence ID" value="NZ_JBHLSV010000031.1"/>
</dbReference>
<evidence type="ECO:0000313" key="9">
    <source>
        <dbReference type="EMBL" id="MFC0675863.1"/>
    </source>
</evidence>
<comment type="caution">
    <text evidence="9">The sequence shown here is derived from an EMBL/GenBank/DDBJ whole genome shotgun (WGS) entry which is preliminary data.</text>
</comment>
<protein>
    <submittedName>
        <fullName evidence="9">Copper resistance protein CopC</fullName>
    </submittedName>
</protein>
<keyword evidence="2" id="KW-0479">Metal-binding</keyword>
<evidence type="ECO:0000259" key="8">
    <source>
        <dbReference type="Pfam" id="PF04234"/>
    </source>
</evidence>
<gene>
    <name evidence="9" type="ORF">ACFFF6_18085</name>
</gene>
<dbReference type="PANTHER" id="PTHR34820:SF4">
    <property type="entry name" value="INNER MEMBRANE PROTEIN YEBZ"/>
    <property type="match status" value="1"/>
</dbReference>
<dbReference type="Pfam" id="PF04234">
    <property type="entry name" value="CopC"/>
    <property type="match status" value="1"/>
</dbReference>
<evidence type="ECO:0000256" key="1">
    <source>
        <dbReference type="ARBA" id="ARBA00004196"/>
    </source>
</evidence>
<feature type="compositionally biased region" description="Low complexity" evidence="5">
    <location>
        <begin position="131"/>
        <end position="141"/>
    </location>
</feature>
<feature type="signal peptide" evidence="7">
    <location>
        <begin position="1"/>
        <end position="35"/>
    </location>
</feature>